<dbReference type="UniPathway" id="UPA00079">
    <property type="reaction ID" value="UER00169"/>
</dbReference>
<dbReference type="PANTHER" id="PTHR43591">
    <property type="entry name" value="METHYLTRANSFERASE"/>
    <property type="match status" value="1"/>
</dbReference>
<dbReference type="STRING" id="1423795.FD12_GL001652"/>
<dbReference type="Pfam" id="PF01209">
    <property type="entry name" value="Ubie_methyltran"/>
    <property type="match status" value="1"/>
</dbReference>
<dbReference type="EMBL" id="BKAM01000123">
    <property type="protein sequence ID" value="GEP73692.1"/>
    <property type="molecule type" value="Genomic_DNA"/>
</dbReference>
<evidence type="ECO:0000313" key="7">
    <source>
        <dbReference type="EMBL" id="GEP73692.1"/>
    </source>
</evidence>
<dbReference type="HAMAP" id="MF_01813">
    <property type="entry name" value="MenG_UbiE_methyltr"/>
    <property type="match status" value="1"/>
</dbReference>
<dbReference type="CDD" id="cd02440">
    <property type="entry name" value="AdoMet_MTases"/>
    <property type="match status" value="1"/>
</dbReference>
<gene>
    <name evidence="6 7" type="primary">menG</name>
    <name evidence="7" type="ORF">LRA02_25600</name>
</gene>
<dbReference type="FunFam" id="3.40.50.150:FF:000086">
    <property type="entry name" value="Demethylmenaquinone methyltransferase"/>
    <property type="match status" value="1"/>
</dbReference>
<evidence type="ECO:0000256" key="2">
    <source>
        <dbReference type="ARBA" id="ARBA00022603"/>
    </source>
</evidence>
<evidence type="ECO:0000256" key="3">
    <source>
        <dbReference type="ARBA" id="ARBA00022679"/>
    </source>
</evidence>
<dbReference type="SUPFAM" id="SSF53335">
    <property type="entry name" value="S-adenosyl-L-methionine-dependent methyltransferases"/>
    <property type="match status" value="1"/>
</dbReference>
<protein>
    <recommendedName>
        <fullName evidence="6">Demethylmenaquinone methyltransferase</fullName>
        <ecNumber evidence="6">2.1.1.163</ecNumber>
    </recommendedName>
</protein>
<keyword evidence="1 6" id="KW-0474">Menaquinone biosynthesis</keyword>
<comment type="catalytic activity">
    <reaction evidence="6">
        <text>a 2-demethylmenaquinol + S-adenosyl-L-methionine = a menaquinol + S-adenosyl-L-homocysteine + H(+)</text>
        <dbReference type="Rhea" id="RHEA:42640"/>
        <dbReference type="Rhea" id="RHEA-COMP:9539"/>
        <dbReference type="Rhea" id="RHEA-COMP:9563"/>
        <dbReference type="ChEBI" id="CHEBI:15378"/>
        <dbReference type="ChEBI" id="CHEBI:18151"/>
        <dbReference type="ChEBI" id="CHEBI:55437"/>
        <dbReference type="ChEBI" id="CHEBI:57856"/>
        <dbReference type="ChEBI" id="CHEBI:59789"/>
        <dbReference type="EC" id="2.1.1.163"/>
    </reaction>
</comment>
<dbReference type="GO" id="GO:0043770">
    <property type="term" value="F:demethylmenaquinone methyltransferase activity"/>
    <property type="evidence" value="ECO:0007669"/>
    <property type="project" value="UniProtKB-UniRule"/>
</dbReference>
<dbReference type="RefSeq" id="WP_056981747.1">
    <property type="nucleotide sequence ID" value="NZ_BKAM01000123.1"/>
</dbReference>
<dbReference type="InterPro" id="IPR004033">
    <property type="entry name" value="UbiE/COQ5_MeTrFase"/>
</dbReference>
<dbReference type="PROSITE" id="PS51608">
    <property type="entry name" value="SAM_MT_UBIE"/>
    <property type="match status" value="1"/>
</dbReference>
<sequence length="240" mass="26597">MTLTNRTPEPKVESLFNELAPNYDSMNSLISLGLHCNWRRFAMKRLSIQPGAFVIDVCCGTGDWTVALAQAVGPAGRVVGLDFSDEMLKIAAKKIKAAKVADRVTLVRGDAMHLPYEANAFDIATIGFGLRNVPDANQVLAEMARVVHPNGQVASLETSQPTSPVIKFGWQIYFKLVPIMAKFAVNKYREYAYLQRTTKEFVSAKQLAQMFRQAGMTDVSYRMLTFGAAAFHLGRVEKSK</sequence>
<feature type="binding site" evidence="6">
    <location>
        <position position="82"/>
    </location>
    <ligand>
        <name>S-adenosyl-L-methionine</name>
        <dbReference type="ChEBI" id="CHEBI:59789"/>
    </ligand>
</feature>
<comment type="function">
    <text evidence="5 6">Methyltransferase required for the conversion of demethylmenaquinol (DMKH2) to menaquinol (MKH2).</text>
</comment>
<dbReference type="PROSITE" id="PS01183">
    <property type="entry name" value="UBIE_1"/>
    <property type="match status" value="1"/>
</dbReference>
<reference evidence="7 8" key="1">
    <citation type="submission" date="2019-07" db="EMBL/GenBank/DDBJ databases">
        <title>Whole genome shotgun sequence of Lactobacillus rapi NBRC 109618.</title>
        <authorList>
            <person name="Hosoyama A."/>
            <person name="Uohara A."/>
            <person name="Ohji S."/>
            <person name="Ichikawa N."/>
        </authorList>
    </citation>
    <scope>NUCLEOTIDE SEQUENCE [LARGE SCALE GENOMIC DNA]</scope>
    <source>
        <strain evidence="7 8">NBRC 109618</strain>
    </source>
</reference>
<evidence type="ECO:0000313" key="8">
    <source>
        <dbReference type="Proteomes" id="UP000321569"/>
    </source>
</evidence>
<dbReference type="NCBIfam" id="TIGR01934">
    <property type="entry name" value="MenG_MenH_UbiE"/>
    <property type="match status" value="1"/>
</dbReference>
<proteinExistence type="inferred from homology"/>
<dbReference type="NCBIfam" id="NF001243">
    <property type="entry name" value="PRK00216.1-4"/>
    <property type="match status" value="1"/>
</dbReference>
<evidence type="ECO:0000256" key="6">
    <source>
        <dbReference type="HAMAP-Rule" id="MF_01813"/>
    </source>
</evidence>
<dbReference type="AlphaFoldDB" id="A0A512PRD2"/>
<dbReference type="InterPro" id="IPR023576">
    <property type="entry name" value="UbiE/COQ5_MeTrFase_CS"/>
</dbReference>
<comment type="caution">
    <text evidence="7">The sequence shown here is derived from an EMBL/GenBank/DDBJ whole genome shotgun (WGS) entry which is preliminary data.</text>
</comment>
<name>A0A512PRD2_9LACO</name>
<dbReference type="OrthoDB" id="9808140at2"/>
<evidence type="ECO:0000256" key="4">
    <source>
        <dbReference type="ARBA" id="ARBA00022691"/>
    </source>
</evidence>
<keyword evidence="3 6" id="KW-0808">Transferase</keyword>
<dbReference type="NCBIfam" id="NF001244">
    <property type="entry name" value="PRK00216.1-5"/>
    <property type="match status" value="1"/>
</dbReference>
<dbReference type="InterPro" id="IPR029063">
    <property type="entry name" value="SAM-dependent_MTases_sf"/>
</dbReference>
<evidence type="ECO:0000256" key="5">
    <source>
        <dbReference type="ARBA" id="ARBA00059758"/>
    </source>
</evidence>
<organism evidence="7 8">
    <name type="scientific">Lentilactobacillus rapi</name>
    <dbReference type="NCBI Taxonomy" id="481723"/>
    <lineage>
        <taxon>Bacteria</taxon>
        <taxon>Bacillati</taxon>
        <taxon>Bacillota</taxon>
        <taxon>Bacilli</taxon>
        <taxon>Lactobacillales</taxon>
        <taxon>Lactobacillaceae</taxon>
        <taxon>Lentilactobacillus</taxon>
    </lineage>
</organism>
<accession>A0A512PRD2</accession>
<dbReference type="PANTHER" id="PTHR43591:SF24">
    <property type="entry name" value="2-METHOXY-6-POLYPRENYL-1,4-BENZOQUINOL METHYLASE, MITOCHONDRIAL"/>
    <property type="match status" value="1"/>
</dbReference>
<keyword evidence="4 6" id="KW-0949">S-adenosyl-L-methionine</keyword>
<feature type="binding site" evidence="6">
    <location>
        <begin position="110"/>
        <end position="111"/>
    </location>
    <ligand>
        <name>S-adenosyl-L-methionine</name>
        <dbReference type="ChEBI" id="CHEBI:59789"/>
    </ligand>
</feature>
<keyword evidence="2 6" id="KW-0489">Methyltransferase</keyword>
<dbReference type="GO" id="GO:0009234">
    <property type="term" value="P:menaquinone biosynthetic process"/>
    <property type="evidence" value="ECO:0007669"/>
    <property type="project" value="UniProtKB-UniRule"/>
</dbReference>
<feature type="binding site" evidence="6">
    <location>
        <position position="61"/>
    </location>
    <ligand>
        <name>S-adenosyl-L-methionine</name>
        <dbReference type="ChEBI" id="CHEBI:59789"/>
    </ligand>
</feature>
<dbReference type="Proteomes" id="UP000321569">
    <property type="component" value="Unassembled WGS sequence"/>
</dbReference>
<evidence type="ECO:0000256" key="1">
    <source>
        <dbReference type="ARBA" id="ARBA00022428"/>
    </source>
</evidence>
<comment type="pathway">
    <text evidence="6">Quinol/quinone metabolism; menaquinone biosynthesis; menaquinol from 1,4-dihydroxy-2-naphthoate: step 2/2.</text>
</comment>
<dbReference type="EC" id="2.1.1.163" evidence="6"/>
<dbReference type="GO" id="GO:0032259">
    <property type="term" value="P:methylation"/>
    <property type="evidence" value="ECO:0007669"/>
    <property type="project" value="UniProtKB-KW"/>
</dbReference>
<dbReference type="Gene3D" id="3.40.50.150">
    <property type="entry name" value="Vaccinia Virus protein VP39"/>
    <property type="match status" value="1"/>
</dbReference>
<comment type="similarity">
    <text evidence="6">Belongs to the class I-like SAM-binding methyltransferase superfamily. MenG/UbiE family.</text>
</comment>
<comment type="caution">
    <text evidence="6">Lacks conserved residue(s) required for the propagation of feature annotation.</text>
</comment>